<dbReference type="WBParaSite" id="ACRNAN_Path_438.g1658.t1">
    <property type="protein sequence ID" value="ACRNAN_Path_438.g1658.t1"/>
    <property type="gene ID" value="ACRNAN_Path_438.g1658"/>
</dbReference>
<evidence type="ECO:0000256" key="1">
    <source>
        <dbReference type="SAM" id="SignalP"/>
    </source>
</evidence>
<evidence type="ECO:0000313" key="2">
    <source>
        <dbReference type="Proteomes" id="UP000887540"/>
    </source>
</evidence>
<sequence>MVKACLFCFFLILYFSSTFAQEKWSAKGYPNPLSEYFLCNAVFNQSPNRVCDPDRIFEDQERSQLNDLLNGLEGKTGQTNTSNCSQKGITGVIVLASRINGGTSRDASNMAIQLLNKWTFDRCDRGILILLAKDDKKFWTARGQDVPVTGAVFTEIFNSQASLFKQGQFYQGLVNMLNEIGNRVNS</sequence>
<dbReference type="PANTHER" id="PTHR33748">
    <property type="entry name" value="PROTEIN CBG04600"/>
    <property type="match status" value="1"/>
</dbReference>
<dbReference type="Proteomes" id="UP000887540">
    <property type="component" value="Unplaced"/>
</dbReference>
<organism evidence="2 3">
    <name type="scientific">Acrobeloides nanus</name>
    <dbReference type="NCBI Taxonomy" id="290746"/>
    <lineage>
        <taxon>Eukaryota</taxon>
        <taxon>Metazoa</taxon>
        <taxon>Ecdysozoa</taxon>
        <taxon>Nematoda</taxon>
        <taxon>Chromadorea</taxon>
        <taxon>Rhabditida</taxon>
        <taxon>Tylenchina</taxon>
        <taxon>Cephalobomorpha</taxon>
        <taxon>Cephaloboidea</taxon>
        <taxon>Cephalobidae</taxon>
        <taxon>Acrobeloides</taxon>
    </lineage>
</organism>
<dbReference type="Gene3D" id="3.10.310.50">
    <property type="match status" value="1"/>
</dbReference>
<feature type="signal peptide" evidence="1">
    <location>
        <begin position="1"/>
        <end position="20"/>
    </location>
</feature>
<dbReference type="PANTHER" id="PTHR33748:SF6">
    <property type="entry name" value="TPM_PHOSPHATASE DOMAIN-CONTAINING PROTEIN"/>
    <property type="match status" value="1"/>
</dbReference>
<protein>
    <submittedName>
        <fullName evidence="3">TPM domain-containing protein</fullName>
    </submittedName>
</protein>
<proteinExistence type="predicted"/>
<feature type="chain" id="PRO_5038092747" evidence="1">
    <location>
        <begin position="21"/>
        <end position="186"/>
    </location>
</feature>
<accession>A0A914C6M6</accession>
<dbReference type="InterPro" id="IPR033438">
    <property type="entry name" value="MOLO1"/>
</dbReference>
<reference evidence="3" key="1">
    <citation type="submission" date="2022-11" db="UniProtKB">
        <authorList>
            <consortium name="WormBaseParasite"/>
        </authorList>
    </citation>
    <scope>IDENTIFICATION</scope>
</reference>
<dbReference type="GO" id="GO:0005892">
    <property type="term" value="C:acetylcholine-gated channel complex"/>
    <property type="evidence" value="ECO:0007669"/>
    <property type="project" value="InterPro"/>
</dbReference>
<keyword evidence="2" id="KW-1185">Reference proteome</keyword>
<keyword evidence="1" id="KW-0732">Signal</keyword>
<dbReference type="AlphaFoldDB" id="A0A914C6M6"/>
<name>A0A914C6M6_9BILA</name>
<evidence type="ECO:0000313" key="3">
    <source>
        <dbReference type="WBParaSite" id="ACRNAN_Path_438.g1658.t1"/>
    </source>
</evidence>
<dbReference type="Pfam" id="PF17175">
    <property type="entry name" value="MOLO1"/>
    <property type="match status" value="1"/>
</dbReference>